<dbReference type="OMA" id="WDINEPV"/>
<gene>
    <name evidence="4" type="ORF">SEPMUDRAFT_41767</name>
</gene>
<evidence type="ECO:0000256" key="3">
    <source>
        <dbReference type="PROSITE-ProRule" id="PRU00023"/>
    </source>
</evidence>
<evidence type="ECO:0000313" key="5">
    <source>
        <dbReference type="Proteomes" id="UP000016931"/>
    </source>
</evidence>
<protein>
    <submittedName>
        <fullName evidence="4">Ankyrin</fullName>
    </submittedName>
</protein>
<dbReference type="HOGENOM" id="CLU_064330_1_0_1"/>
<dbReference type="AlphaFoldDB" id="M3CIL3"/>
<dbReference type="InterPro" id="IPR036770">
    <property type="entry name" value="Ankyrin_rpt-contain_sf"/>
</dbReference>
<dbReference type="Pfam" id="PF12796">
    <property type="entry name" value="Ank_2"/>
    <property type="match status" value="1"/>
</dbReference>
<dbReference type="InterPro" id="IPR002110">
    <property type="entry name" value="Ankyrin_rpt"/>
</dbReference>
<dbReference type="InterPro" id="IPR051165">
    <property type="entry name" value="Multifunctional_ANK_Repeat"/>
</dbReference>
<dbReference type="PROSITE" id="PS50088">
    <property type="entry name" value="ANK_REPEAT"/>
    <property type="match status" value="1"/>
</dbReference>
<dbReference type="PANTHER" id="PTHR24123">
    <property type="entry name" value="ANKYRIN REPEAT-CONTAINING"/>
    <property type="match status" value="1"/>
</dbReference>
<dbReference type="STRING" id="692275.M3CIL3"/>
<reference evidence="4 5" key="1">
    <citation type="journal article" date="2012" name="PLoS Pathog.">
        <title>Diverse lifestyles and strategies of plant pathogenesis encoded in the genomes of eighteen Dothideomycetes fungi.</title>
        <authorList>
            <person name="Ohm R.A."/>
            <person name="Feau N."/>
            <person name="Henrissat B."/>
            <person name="Schoch C.L."/>
            <person name="Horwitz B.A."/>
            <person name="Barry K.W."/>
            <person name="Condon B.J."/>
            <person name="Copeland A.C."/>
            <person name="Dhillon B."/>
            <person name="Glaser F."/>
            <person name="Hesse C.N."/>
            <person name="Kosti I."/>
            <person name="LaButti K."/>
            <person name="Lindquist E.A."/>
            <person name="Lucas S."/>
            <person name="Salamov A.A."/>
            <person name="Bradshaw R.E."/>
            <person name="Ciuffetti L."/>
            <person name="Hamelin R.C."/>
            <person name="Kema G.H.J."/>
            <person name="Lawrence C."/>
            <person name="Scott J.A."/>
            <person name="Spatafora J.W."/>
            <person name="Turgeon B.G."/>
            <person name="de Wit P.J.G.M."/>
            <person name="Zhong S."/>
            <person name="Goodwin S.B."/>
            <person name="Grigoriev I.V."/>
        </authorList>
    </citation>
    <scope>NUCLEOTIDE SEQUENCE [LARGE SCALE GENOMIC DNA]</scope>
    <source>
        <strain evidence="4 5">SO2202</strain>
    </source>
</reference>
<dbReference type="EMBL" id="KB456263">
    <property type="protein sequence ID" value="EMF13653.1"/>
    <property type="molecule type" value="Genomic_DNA"/>
</dbReference>
<organism evidence="4 5">
    <name type="scientific">Sphaerulina musiva (strain SO2202)</name>
    <name type="common">Poplar stem canker fungus</name>
    <name type="synonym">Septoria musiva</name>
    <dbReference type="NCBI Taxonomy" id="692275"/>
    <lineage>
        <taxon>Eukaryota</taxon>
        <taxon>Fungi</taxon>
        <taxon>Dikarya</taxon>
        <taxon>Ascomycota</taxon>
        <taxon>Pezizomycotina</taxon>
        <taxon>Dothideomycetes</taxon>
        <taxon>Dothideomycetidae</taxon>
        <taxon>Mycosphaerellales</taxon>
        <taxon>Mycosphaerellaceae</taxon>
        <taxon>Sphaerulina</taxon>
    </lineage>
</organism>
<dbReference type="PROSITE" id="PS50297">
    <property type="entry name" value="ANK_REP_REGION"/>
    <property type="match status" value="1"/>
</dbReference>
<name>M3CIL3_SPHMS</name>
<evidence type="ECO:0000256" key="1">
    <source>
        <dbReference type="ARBA" id="ARBA00022737"/>
    </source>
</evidence>
<dbReference type="eggNOG" id="KOG0508">
    <property type="taxonomic scope" value="Eukaryota"/>
</dbReference>
<keyword evidence="2 3" id="KW-0040">ANK repeat</keyword>
<sequence>LLEQGVPVNSSHVQSATEERNTEVLALYFNGHWDINKEIEWAVPPALAYAVDDAALTQWFLSRGADPNAQCLLDITPLSAAVQYAPMSVLKLLFEHGGSIAFGQLLNYAAWRELDDRVDVVMFLLAKGAPINNIMYQNRMDCYRQREAFALGTALHDAAAIGSIDVVKTLVDAGAELRIKDSRGETPLQRAERNNHFDVIQYLQPLVERERSTVTTVHR</sequence>
<evidence type="ECO:0000256" key="2">
    <source>
        <dbReference type="ARBA" id="ARBA00023043"/>
    </source>
</evidence>
<keyword evidence="1" id="KW-0677">Repeat</keyword>
<dbReference type="Proteomes" id="UP000016931">
    <property type="component" value="Unassembled WGS sequence"/>
</dbReference>
<feature type="non-terminal residue" evidence="4">
    <location>
        <position position="1"/>
    </location>
</feature>
<dbReference type="GeneID" id="27905981"/>
<dbReference type="OrthoDB" id="3650438at2759"/>
<dbReference type="SMART" id="SM00248">
    <property type="entry name" value="ANK"/>
    <property type="match status" value="3"/>
</dbReference>
<evidence type="ECO:0000313" key="4">
    <source>
        <dbReference type="EMBL" id="EMF13653.1"/>
    </source>
</evidence>
<proteinExistence type="predicted"/>
<dbReference type="Gene3D" id="1.25.40.20">
    <property type="entry name" value="Ankyrin repeat-containing domain"/>
    <property type="match status" value="2"/>
</dbReference>
<feature type="repeat" description="ANK" evidence="3">
    <location>
        <begin position="153"/>
        <end position="182"/>
    </location>
</feature>
<dbReference type="SUPFAM" id="SSF48403">
    <property type="entry name" value="Ankyrin repeat"/>
    <property type="match status" value="1"/>
</dbReference>
<dbReference type="RefSeq" id="XP_016761774.1">
    <property type="nucleotide sequence ID" value="XM_016908844.1"/>
</dbReference>
<accession>M3CIL3</accession>
<keyword evidence="5" id="KW-1185">Reference proteome</keyword>
<dbReference type="PANTHER" id="PTHR24123:SF33">
    <property type="entry name" value="PROTEIN HOS4"/>
    <property type="match status" value="1"/>
</dbReference>